<gene>
    <name evidence="6" type="ORF">NQ317_009385</name>
</gene>
<keyword evidence="3" id="KW-0347">Helicase</keyword>
<evidence type="ECO:0000256" key="4">
    <source>
        <dbReference type="ARBA" id="ARBA00022840"/>
    </source>
</evidence>
<evidence type="ECO:0000313" key="6">
    <source>
        <dbReference type="EMBL" id="KAJ8980391.1"/>
    </source>
</evidence>
<sequence>MSSIGPARHPQIREQVGLVERAPVTVTVYNDNFKEYSIPEIQQKPADDLFLQMKCMNIDKIVNFPFPTAPDLLQLKTAEGRLETLGALKNGRVTPLGKAISKFPVLPRFGKMLALSHQQELLPYTVTLAAALSVQEVLLEVPIFESSVEERKKNTSKMGSHSPPMVWPGQFFATG</sequence>
<evidence type="ECO:0000256" key="2">
    <source>
        <dbReference type="ARBA" id="ARBA00022801"/>
    </source>
</evidence>
<dbReference type="SMART" id="SM00847">
    <property type="entry name" value="HA2"/>
    <property type="match status" value="1"/>
</dbReference>
<dbReference type="SUPFAM" id="SSF52540">
    <property type="entry name" value="P-loop containing nucleoside triphosphate hydrolases"/>
    <property type="match status" value="1"/>
</dbReference>
<dbReference type="Pfam" id="PF04408">
    <property type="entry name" value="WHD_HA2"/>
    <property type="match status" value="1"/>
</dbReference>
<evidence type="ECO:0000256" key="1">
    <source>
        <dbReference type="ARBA" id="ARBA00022741"/>
    </source>
</evidence>
<keyword evidence="2" id="KW-0378">Hydrolase</keyword>
<name>A0ABQ9JQ42_9CUCU</name>
<dbReference type="EMBL" id="JAPWTJ010000263">
    <property type="protein sequence ID" value="KAJ8980391.1"/>
    <property type="molecule type" value="Genomic_DNA"/>
</dbReference>
<dbReference type="InterPro" id="IPR007502">
    <property type="entry name" value="Helicase-assoc_dom"/>
</dbReference>
<keyword evidence="1" id="KW-0547">Nucleotide-binding</keyword>
<evidence type="ECO:0000313" key="7">
    <source>
        <dbReference type="Proteomes" id="UP001162164"/>
    </source>
</evidence>
<dbReference type="PANTHER" id="PTHR18934">
    <property type="entry name" value="ATP-DEPENDENT RNA HELICASE"/>
    <property type="match status" value="1"/>
</dbReference>
<comment type="caution">
    <text evidence="6">The sequence shown here is derived from an EMBL/GenBank/DDBJ whole genome shotgun (WGS) entry which is preliminary data.</text>
</comment>
<evidence type="ECO:0000256" key="3">
    <source>
        <dbReference type="ARBA" id="ARBA00022806"/>
    </source>
</evidence>
<protein>
    <recommendedName>
        <fullName evidence="5">Helicase-associated domain-containing protein</fullName>
    </recommendedName>
</protein>
<dbReference type="Gene3D" id="1.20.120.1080">
    <property type="match status" value="1"/>
</dbReference>
<dbReference type="InterPro" id="IPR048333">
    <property type="entry name" value="HA2_WH"/>
</dbReference>
<dbReference type="PANTHER" id="PTHR18934:SF99">
    <property type="entry name" value="ATP-DEPENDENT RNA HELICASE DHX37-RELATED"/>
    <property type="match status" value="1"/>
</dbReference>
<accession>A0ABQ9JQ42</accession>
<dbReference type="InterPro" id="IPR027417">
    <property type="entry name" value="P-loop_NTPase"/>
</dbReference>
<dbReference type="Pfam" id="PF21010">
    <property type="entry name" value="HA2_C"/>
    <property type="match status" value="1"/>
</dbReference>
<proteinExistence type="predicted"/>
<feature type="domain" description="Helicase-associated" evidence="5">
    <location>
        <begin position="77"/>
        <end position="168"/>
    </location>
</feature>
<reference evidence="6" key="1">
    <citation type="journal article" date="2023" name="Insect Mol. Biol.">
        <title>Genome sequencing provides insights into the evolution of gene families encoding plant cell wall-degrading enzymes in longhorned beetles.</title>
        <authorList>
            <person name="Shin N.R."/>
            <person name="Okamura Y."/>
            <person name="Kirsch R."/>
            <person name="Pauchet Y."/>
        </authorList>
    </citation>
    <scope>NUCLEOTIDE SEQUENCE</scope>
    <source>
        <strain evidence="6">MMC_N1</strain>
    </source>
</reference>
<organism evidence="6 7">
    <name type="scientific">Molorchus minor</name>
    <dbReference type="NCBI Taxonomy" id="1323400"/>
    <lineage>
        <taxon>Eukaryota</taxon>
        <taxon>Metazoa</taxon>
        <taxon>Ecdysozoa</taxon>
        <taxon>Arthropoda</taxon>
        <taxon>Hexapoda</taxon>
        <taxon>Insecta</taxon>
        <taxon>Pterygota</taxon>
        <taxon>Neoptera</taxon>
        <taxon>Endopterygota</taxon>
        <taxon>Coleoptera</taxon>
        <taxon>Polyphaga</taxon>
        <taxon>Cucujiformia</taxon>
        <taxon>Chrysomeloidea</taxon>
        <taxon>Cerambycidae</taxon>
        <taxon>Lamiinae</taxon>
        <taxon>Monochamini</taxon>
        <taxon>Molorchus</taxon>
    </lineage>
</organism>
<evidence type="ECO:0000259" key="5">
    <source>
        <dbReference type="SMART" id="SM00847"/>
    </source>
</evidence>
<keyword evidence="7" id="KW-1185">Reference proteome</keyword>
<keyword evidence="4" id="KW-0067">ATP-binding</keyword>
<dbReference type="Proteomes" id="UP001162164">
    <property type="component" value="Unassembled WGS sequence"/>
</dbReference>